<dbReference type="SMART" id="SM00345">
    <property type="entry name" value="HTH_GNTR"/>
    <property type="match status" value="1"/>
</dbReference>
<dbReference type="Gene3D" id="1.20.120.530">
    <property type="entry name" value="GntR ligand-binding domain-like"/>
    <property type="match status" value="1"/>
</dbReference>
<dbReference type="GO" id="GO:0003677">
    <property type="term" value="F:DNA binding"/>
    <property type="evidence" value="ECO:0007669"/>
    <property type="project" value="UniProtKB-KW"/>
</dbReference>
<feature type="domain" description="HTH gntR-type" evidence="4">
    <location>
        <begin position="4"/>
        <end position="71"/>
    </location>
</feature>
<dbReference type="RefSeq" id="WP_094450618.1">
    <property type="nucleotide sequence ID" value="NZ_NMVI01000015.1"/>
</dbReference>
<evidence type="ECO:0000313" key="6">
    <source>
        <dbReference type="Proteomes" id="UP000216533"/>
    </source>
</evidence>
<dbReference type="PANTHER" id="PTHR43537">
    <property type="entry name" value="TRANSCRIPTIONAL REGULATOR, GNTR FAMILY"/>
    <property type="match status" value="1"/>
</dbReference>
<name>A0A255EIJ4_9ACTN</name>
<sequence length="219" mass="24451">MSVAPASERIYRELRRRIIFAELKPAEEIDVTEAAAEFGTSRTPVRDALHRLDHDGLVRIRPRALCQVSPVTLKTVVEVLDVREATGPMATRLAVNHATADDVDALEAIAENGYAGAEDVKSILSASHLFHCRVAKLSGNRRLHDITEMALEDLERVFRLCGRQPLEPEQPLADHRALLQVFRAGDAEEAARLELDHIRRGREVVMKVAIDSGFFFREG</sequence>
<dbReference type="Pfam" id="PF07729">
    <property type="entry name" value="FCD"/>
    <property type="match status" value="1"/>
</dbReference>
<evidence type="ECO:0000259" key="4">
    <source>
        <dbReference type="PROSITE" id="PS50949"/>
    </source>
</evidence>
<evidence type="ECO:0000256" key="2">
    <source>
        <dbReference type="ARBA" id="ARBA00023125"/>
    </source>
</evidence>
<dbReference type="EMBL" id="NMVI01000015">
    <property type="protein sequence ID" value="OYN87953.1"/>
    <property type="molecule type" value="Genomic_DNA"/>
</dbReference>
<dbReference type="Gene3D" id="1.10.10.10">
    <property type="entry name" value="Winged helix-like DNA-binding domain superfamily/Winged helix DNA-binding domain"/>
    <property type="match status" value="1"/>
</dbReference>
<dbReference type="InterPro" id="IPR036388">
    <property type="entry name" value="WH-like_DNA-bd_sf"/>
</dbReference>
<proteinExistence type="predicted"/>
<keyword evidence="2" id="KW-0238">DNA-binding</keyword>
<dbReference type="GO" id="GO:0003700">
    <property type="term" value="F:DNA-binding transcription factor activity"/>
    <property type="evidence" value="ECO:0007669"/>
    <property type="project" value="InterPro"/>
</dbReference>
<dbReference type="InterPro" id="IPR008920">
    <property type="entry name" value="TF_FadR/GntR_C"/>
</dbReference>
<dbReference type="SMART" id="SM00895">
    <property type="entry name" value="FCD"/>
    <property type="match status" value="1"/>
</dbReference>
<dbReference type="SUPFAM" id="SSF46785">
    <property type="entry name" value="Winged helix' DNA-binding domain"/>
    <property type="match status" value="1"/>
</dbReference>
<evidence type="ECO:0000313" key="5">
    <source>
        <dbReference type="EMBL" id="OYN87953.1"/>
    </source>
</evidence>
<protein>
    <recommendedName>
        <fullName evidence="4">HTH gntR-type domain-containing protein</fullName>
    </recommendedName>
</protein>
<dbReference type="PROSITE" id="PS50949">
    <property type="entry name" value="HTH_GNTR"/>
    <property type="match status" value="1"/>
</dbReference>
<comment type="caution">
    <text evidence="5">The sequence shown here is derived from an EMBL/GenBank/DDBJ whole genome shotgun (WGS) entry which is preliminary data.</text>
</comment>
<dbReference type="Pfam" id="PF00392">
    <property type="entry name" value="GntR"/>
    <property type="match status" value="1"/>
</dbReference>
<evidence type="ECO:0000256" key="3">
    <source>
        <dbReference type="ARBA" id="ARBA00023163"/>
    </source>
</evidence>
<gene>
    <name evidence="5" type="ORF">CGZ92_06760</name>
</gene>
<evidence type="ECO:0000256" key="1">
    <source>
        <dbReference type="ARBA" id="ARBA00023015"/>
    </source>
</evidence>
<dbReference type="InterPro" id="IPR000524">
    <property type="entry name" value="Tscrpt_reg_HTH_GntR"/>
</dbReference>
<dbReference type="Proteomes" id="UP000216533">
    <property type="component" value="Unassembled WGS sequence"/>
</dbReference>
<accession>A0A255EIJ4</accession>
<dbReference type="AlphaFoldDB" id="A0A255EIJ4"/>
<keyword evidence="3" id="KW-0804">Transcription</keyword>
<organism evidence="5 6">
    <name type="scientific">Parenemella sanctibonifatiensis</name>
    <dbReference type="NCBI Taxonomy" id="2016505"/>
    <lineage>
        <taxon>Bacteria</taxon>
        <taxon>Bacillati</taxon>
        <taxon>Actinomycetota</taxon>
        <taxon>Actinomycetes</taxon>
        <taxon>Propionibacteriales</taxon>
        <taxon>Propionibacteriaceae</taxon>
        <taxon>Parenemella</taxon>
    </lineage>
</organism>
<dbReference type="SUPFAM" id="SSF48008">
    <property type="entry name" value="GntR ligand-binding domain-like"/>
    <property type="match status" value="1"/>
</dbReference>
<keyword evidence="1" id="KW-0805">Transcription regulation</keyword>
<dbReference type="PANTHER" id="PTHR43537:SF5">
    <property type="entry name" value="UXU OPERON TRANSCRIPTIONAL REGULATOR"/>
    <property type="match status" value="1"/>
</dbReference>
<reference evidence="5 6" key="1">
    <citation type="submission" date="2017-07" db="EMBL/GenBank/DDBJ databases">
        <title>Draft whole genome sequences of clinical Proprionibacteriaceae strains.</title>
        <authorList>
            <person name="Bernier A.-M."/>
            <person name="Bernard K."/>
            <person name="Domingo M.-C."/>
        </authorList>
    </citation>
    <scope>NUCLEOTIDE SEQUENCE [LARGE SCALE GENOMIC DNA]</scope>
    <source>
        <strain evidence="5 6">NML 160184</strain>
    </source>
</reference>
<dbReference type="InterPro" id="IPR036390">
    <property type="entry name" value="WH_DNA-bd_sf"/>
</dbReference>
<dbReference type="InterPro" id="IPR011711">
    <property type="entry name" value="GntR_C"/>
</dbReference>